<accession>A0A543IMU0</accession>
<comment type="caution">
    <text evidence="2">The sequence shown here is derived from an EMBL/GenBank/DDBJ whole genome shotgun (WGS) entry which is preliminary data.</text>
</comment>
<evidence type="ECO:0000313" key="2">
    <source>
        <dbReference type="EMBL" id="TQM71904.1"/>
    </source>
</evidence>
<organism evidence="2 3">
    <name type="scientific">Actinomadura hallensis</name>
    <dbReference type="NCBI Taxonomy" id="337895"/>
    <lineage>
        <taxon>Bacteria</taxon>
        <taxon>Bacillati</taxon>
        <taxon>Actinomycetota</taxon>
        <taxon>Actinomycetes</taxon>
        <taxon>Streptosporangiales</taxon>
        <taxon>Thermomonosporaceae</taxon>
        <taxon>Actinomadura</taxon>
    </lineage>
</organism>
<gene>
    <name evidence="2" type="ORF">FHX41_5685</name>
</gene>
<reference evidence="2 3" key="1">
    <citation type="submission" date="2019-06" db="EMBL/GenBank/DDBJ databases">
        <title>Sequencing the genomes of 1000 actinobacteria strains.</title>
        <authorList>
            <person name="Klenk H.-P."/>
        </authorList>
    </citation>
    <scope>NUCLEOTIDE SEQUENCE [LARGE SCALE GENOMIC DNA]</scope>
    <source>
        <strain evidence="2 3">DSM 45043</strain>
    </source>
</reference>
<feature type="compositionally biased region" description="Pro residues" evidence="1">
    <location>
        <begin position="270"/>
        <end position="284"/>
    </location>
</feature>
<dbReference type="RefSeq" id="WP_141973457.1">
    <property type="nucleotide sequence ID" value="NZ_VFPO01000001.1"/>
</dbReference>
<sequence>MDPVTRRLRTEIERLTKENARLRSELIVTRLWNPPAELERACEHAYGWKCLPLPEAEGGPAPTLILIAGTAGAAPPDPEVAGRIWRYLLTAAPAHGRIGPFTRAEMPVHLLGYLREQGGRTVIVLNTDLPRGQLAYAARMLRTHAKRRWRGRHLPEMSVVSLLGLWALLRIGGVKSLLAGTVPAAAITASVALFPGDAPADAAPAPIAAGRPSWARDHVERIAPDPSPRTTTITTPRPTRTERRTHGSRSDPPRPRAPAPVSPAQTPEPSTAPSPQPGSPPPGTPSASPSATPADGSSPPEQE</sequence>
<feature type="compositionally biased region" description="Basic and acidic residues" evidence="1">
    <location>
        <begin position="239"/>
        <end position="254"/>
    </location>
</feature>
<dbReference type="AlphaFoldDB" id="A0A543IMU0"/>
<evidence type="ECO:0000256" key="1">
    <source>
        <dbReference type="SAM" id="MobiDB-lite"/>
    </source>
</evidence>
<feature type="compositionally biased region" description="Low complexity" evidence="1">
    <location>
        <begin position="285"/>
        <end position="303"/>
    </location>
</feature>
<feature type="region of interest" description="Disordered" evidence="1">
    <location>
        <begin position="220"/>
        <end position="303"/>
    </location>
</feature>
<dbReference type="EMBL" id="VFPO01000001">
    <property type="protein sequence ID" value="TQM71904.1"/>
    <property type="molecule type" value="Genomic_DNA"/>
</dbReference>
<dbReference type="Proteomes" id="UP000316706">
    <property type="component" value="Unassembled WGS sequence"/>
</dbReference>
<name>A0A543IMU0_9ACTN</name>
<protein>
    <submittedName>
        <fullName evidence="2">Uncharacterized protein</fullName>
    </submittedName>
</protein>
<proteinExistence type="predicted"/>
<feature type="compositionally biased region" description="Low complexity" evidence="1">
    <location>
        <begin position="228"/>
        <end position="238"/>
    </location>
</feature>
<dbReference type="OrthoDB" id="3473698at2"/>
<keyword evidence="3" id="KW-1185">Reference proteome</keyword>
<evidence type="ECO:0000313" key="3">
    <source>
        <dbReference type="Proteomes" id="UP000316706"/>
    </source>
</evidence>